<dbReference type="Proteomes" id="UP000464314">
    <property type="component" value="Chromosome"/>
</dbReference>
<dbReference type="Pfam" id="PF12833">
    <property type="entry name" value="HTH_18"/>
    <property type="match status" value="1"/>
</dbReference>
<dbReference type="Pfam" id="PF17853">
    <property type="entry name" value="GGDEF_2"/>
    <property type="match status" value="1"/>
</dbReference>
<keyword evidence="3" id="KW-0804">Transcription</keyword>
<reference evidence="5 6" key="1">
    <citation type="submission" date="2020-01" db="EMBL/GenBank/DDBJ databases">
        <title>Genome analysis of Anaerocolumna sp. CBA3638.</title>
        <authorList>
            <person name="Kim J."/>
            <person name="Roh S.W."/>
        </authorList>
    </citation>
    <scope>NUCLEOTIDE SEQUENCE [LARGE SCALE GENOMIC DNA]</scope>
    <source>
        <strain evidence="5 6">CBA3638</strain>
    </source>
</reference>
<dbReference type="InterPro" id="IPR018060">
    <property type="entry name" value="HTH_AraC"/>
</dbReference>
<name>A0A6P1TRT8_9FIRM</name>
<organism evidence="5 6">
    <name type="scientific">Anaerocolumna sedimenticola</name>
    <dbReference type="NCBI Taxonomy" id="2696063"/>
    <lineage>
        <taxon>Bacteria</taxon>
        <taxon>Bacillati</taxon>
        <taxon>Bacillota</taxon>
        <taxon>Clostridia</taxon>
        <taxon>Lachnospirales</taxon>
        <taxon>Lachnospiraceae</taxon>
        <taxon>Anaerocolumna</taxon>
    </lineage>
</organism>
<keyword evidence="1" id="KW-0805">Transcription regulation</keyword>
<dbReference type="Gene3D" id="1.10.10.60">
    <property type="entry name" value="Homeodomain-like"/>
    <property type="match status" value="2"/>
</dbReference>
<dbReference type="EMBL" id="CP048000">
    <property type="protein sequence ID" value="QHQ63183.1"/>
    <property type="molecule type" value="Genomic_DNA"/>
</dbReference>
<keyword evidence="6" id="KW-1185">Reference proteome</keyword>
<accession>A0A6P1TRT8</accession>
<dbReference type="PANTHER" id="PTHR43280:SF2">
    <property type="entry name" value="HTH-TYPE TRANSCRIPTIONAL REGULATOR EXSA"/>
    <property type="match status" value="1"/>
</dbReference>
<dbReference type="GO" id="GO:0043565">
    <property type="term" value="F:sequence-specific DNA binding"/>
    <property type="evidence" value="ECO:0007669"/>
    <property type="project" value="InterPro"/>
</dbReference>
<protein>
    <submittedName>
        <fullName evidence="5">AraC family transcriptional regulator</fullName>
    </submittedName>
</protein>
<gene>
    <name evidence="5" type="ORF">Ana3638_22395</name>
</gene>
<evidence type="ECO:0000256" key="1">
    <source>
        <dbReference type="ARBA" id="ARBA00023015"/>
    </source>
</evidence>
<sequence>MKENEIEEKRRLFHDMVSNSDSLASILDRGRELNLELSAPFYNIILLQTGNTRDGKKERETYPQIWREIDSLAVAKGNGILFDCSIEGKAILLKGGSMDEINETRDYYISSIRDILDRDSRISYFGGVGKPVGRLGELNLSYHEASRAFAYRYIWDINEIFDYETIPKSQIAAQAIDFNMEKITQLDKRKVEGFLKSGEIEEVPYFVEEYLKSMGSECRNSILFRQYLVMDMYFIVTGFLEDLGSGTEVIEKPFKDSREMNIQISSLELTKGYIENIFLKAMGIRDEVVAKHYNGIINRAKEYIKEHYSEEELSLNQVAASVYISPSHFSTVFSQKTGQTFIKYLTDMRMNKAKELLKCTYLRTSEIGYMVGYKDPHYFSYLFKKTQNCTPKQYRSS</sequence>
<evidence type="ECO:0000256" key="2">
    <source>
        <dbReference type="ARBA" id="ARBA00023125"/>
    </source>
</evidence>
<dbReference type="SUPFAM" id="SSF46689">
    <property type="entry name" value="Homeodomain-like"/>
    <property type="match status" value="2"/>
</dbReference>
<dbReference type="PANTHER" id="PTHR43280">
    <property type="entry name" value="ARAC-FAMILY TRANSCRIPTIONAL REGULATOR"/>
    <property type="match status" value="1"/>
</dbReference>
<dbReference type="SMART" id="SM00342">
    <property type="entry name" value="HTH_ARAC"/>
    <property type="match status" value="1"/>
</dbReference>
<evidence type="ECO:0000313" key="6">
    <source>
        <dbReference type="Proteomes" id="UP000464314"/>
    </source>
</evidence>
<dbReference type="PROSITE" id="PS01124">
    <property type="entry name" value="HTH_ARAC_FAMILY_2"/>
    <property type="match status" value="1"/>
</dbReference>
<feature type="domain" description="HTH araC/xylS-type" evidence="4">
    <location>
        <begin position="298"/>
        <end position="397"/>
    </location>
</feature>
<keyword evidence="2" id="KW-0238">DNA-binding</keyword>
<dbReference type="InterPro" id="IPR041522">
    <property type="entry name" value="CdaR_GGDEF"/>
</dbReference>
<dbReference type="InterPro" id="IPR009057">
    <property type="entry name" value="Homeodomain-like_sf"/>
</dbReference>
<proteinExistence type="predicted"/>
<dbReference type="KEGG" id="anr:Ana3638_22395"/>
<evidence type="ECO:0000256" key="3">
    <source>
        <dbReference type="ARBA" id="ARBA00023163"/>
    </source>
</evidence>
<evidence type="ECO:0000313" key="5">
    <source>
        <dbReference type="EMBL" id="QHQ63183.1"/>
    </source>
</evidence>
<dbReference type="GO" id="GO:0003700">
    <property type="term" value="F:DNA-binding transcription factor activity"/>
    <property type="evidence" value="ECO:0007669"/>
    <property type="project" value="InterPro"/>
</dbReference>
<evidence type="ECO:0000259" key="4">
    <source>
        <dbReference type="PROSITE" id="PS01124"/>
    </source>
</evidence>
<dbReference type="AlphaFoldDB" id="A0A6P1TRT8"/>